<feature type="coiled-coil region" evidence="12">
    <location>
        <begin position="816"/>
        <end position="864"/>
    </location>
</feature>
<dbReference type="GO" id="GO:0006281">
    <property type="term" value="P:DNA repair"/>
    <property type="evidence" value="ECO:0007669"/>
    <property type="project" value="UniProtKB-KW"/>
</dbReference>
<keyword evidence="4" id="KW-0677">Repeat</keyword>
<dbReference type="PANTHER" id="PTHR45885:SF1">
    <property type="entry name" value="CELL DIVISION CYCLE 5-LIKE PROTEIN"/>
    <property type="match status" value="1"/>
</dbReference>
<sequence length="869" mass="94241">MRIMIKGGVWKNTEDEILKAAVMKYGLNQWARISSLMVRKSAKQCKARWYEWLDPSIKKTEWTREEDEKLLHLAKLMPTQWRTIAPIVGRTPAQCLDRYERLLDMALGKDGSYDPADDPRRLRPGEIDPNPEAKPARPDAVDMEEDEKEMLAEARARLANTRGKKAKRKAREKQLEEARRLASLQKKRELKAAGIEMRGKERKSRGIDYNAEVAFERKPVPGFYDTGEEARATKEMQTEFRPTTVEEMEGKRRKDIEEALLKRDVKRQKLAEGKNVPELVQRVNEANAAALRRRTKMMLPAPQVSEAELEAIARMGEGATLEAELAAGAGGEATRQLLGEYQTPARFATPMRTPRTTVGGQDSLMQQAANLAKLRDLQTPLLGGENPELVGMDYSGIVPQRSTAATPNPLAAAAAAAGMTPAGPGMTPGLGRAGSGSAGGLLGATPGRAGSGSIAGVASTPSALAIAGGATPGGAALLASVRGGGGIPGATPMRIRDQFGLNEGLGEGLEGASLRAQRAAAAALRSDLRSGLAGLPAPENEYSVALPELPEDEAEAAVEEDAADVKARRAREAEAARQAEERKKSQVLQRGLPRPSSIQGLPQPKAPAELAAMSLRERAEAELAAELAALVEHDNAAYPAAKEAEGKGKKDKKRRAKDADAAGPQQMVRPLQQFDLAELDAARALLAEETQGVVAAMGHDGVAAEEYFEAWRATADEWVLDGKGGAVRKASATPAMRLDVLRRSYEATRREMEAQAHRAARLDKKAAILVAGLQTRHGKLTGQLEEVAQQVHDAQIELTAFQALQQQEQLVAPDRIERLKLLLQGQRDREVALQQQFRQLGQQRDDLREALQAAQQQQKQQQQQAVIAG</sequence>
<evidence type="ECO:0000256" key="13">
    <source>
        <dbReference type="SAM" id="MobiDB-lite"/>
    </source>
</evidence>
<keyword evidence="11" id="KW-0131">Cell cycle</keyword>
<keyword evidence="10" id="KW-0539">Nucleus</keyword>
<dbReference type="CDD" id="cd11659">
    <property type="entry name" value="SANT_CDC5_II"/>
    <property type="match status" value="1"/>
</dbReference>
<evidence type="ECO:0000313" key="17">
    <source>
        <dbReference type="Proteomes" id="UP000256970"/>
    </source>
</evidence>
<dbReference type="PROSITE" id="PS50090">
    <property type="entry name" value="MYB_LIKE"/>
    <property type="match status" value="2"/>
</dbReference>
<evidence type="ECO:0000259" key="15">
    <source>
        <dbReference type="PROSITE" id="PS51294"/>
    </source>
</evidence>
<feature type="region of interest" description="Disordered" evidence="13">
    <location>
        <begin position="639"/>
        <end position="664"/>
    </location>
</feature>
<evidence type="ECO:0000256" key="8">
    <source>
        <dbReference type="ARBA" id="ARBA00023187"/>
    </source>
</evidence>
<dbReference type="GO" id="GO:0000398">
    <property type="term" value="P:mRNA splicing, via spliceosome"/>
    <property type="evidence" value="ECO:0007669"/>
    <property type="project" value="InterPro"/>
</dbReference>
<dbReference type="Pfam" id="PF13921">
    <property type="entry name" value="Myb_DNA-bind_6"/>
    <property type="match status" value="1"/>
</dbReference>
<dbReference type="GO" id="GO:0003677">
    <property type="term" value="F:DNA binding"/>
    <property type="evidence" value="ECO:0007669"/>
    <property type="project" value="UniProtKB-KW"/>
</dbReference>
<dbReference type="Gene3D" id="1.10.10.60">
    <property type="entry name" value="Homeodomain-like"/>
    <property type="match status" value="2"/>
</dbReference>
<feature type="domain" description="HTH myb-type" evidence="15">
    <location>
        <begin position="2"/>
        <end position="57"/>
    </location>
</feature>
<feature type="compositionally biased region" description="Basic and acidic residues" evidence="13">
    <location>
        <begin position="117"/>
        <end position="126"/>
    </location>
</feature>
<evidence type="ECO:0000256" key="10">
    <source>
        <dbReference type="ARBA" id="ARBA00023242"/>
    </source>
</evidence>
<feature type="coiled-coil region" evidence="12">
    <location>
        <begin position="144"/>
        <end position="187"/>
    </location>
</feature>
<dbReference type="PANTHER" id="PTHR45885">
    <property type="entry name" value="CELL DIVISION CYCLE 5-LIKE PROTEIN"/>
    <property type="match status" value="1"/>
</dbReference>
<dbReference type="STRING" id="3088.A0A383WH23"/>
<dbReference type="Proteomes" id="UP000256970">
    <property type="component" value="Unassembled WGS sequence"/>
</dbReference>
<feature type="region of interest" description="Disordered" evidence="13">
    <location>
        <begin position="110"/>
        <end position="141"/>
    </location>
</feature>
<evidence type="ECO:0000256" key="2">
    <source>
        <dbReference type="ARBA" id="ARBA00022664"/>
    </source>
</evidence>
<evidence type="ECO:0000256" key="9">
    <source>
        <dbReference type="ARBA" id="ARBA00023204"/>
    </source>
</evidence>
<dbReference type="EMBL" id="FNXT01001265">
    <property type="protein sequence ID" value="SZX76720.1"/>
    <property type="molecule type" value="Genomic_DNA"/>
</dbReference>
<evidence type="ECO:0000256" key="4">
    <source>
        <dbReference type="ARBA" id="ARBA00022737"/>
    </source>
</evidence>
<keyword evidence="2" id="KW-0507">mRNA processing</keyword>
<proteinExistence type="inferred from homology"/>
<organism evidence="16 17">
    <name type="scientific">Tetradesmus obliquus</name>
    <name type="common">Green alga</name>
    <name type="synonym">Acutodesmus obliquus</name>
    <dbReference type="NCBI Taxonomy" id="3088"/>
    <lineage>
        <taxon>Eukaryota</taxon>
        <taxon>Viridiplantae</taxon>
        <taxon>Chlorophyta</taxon>
        <taxon>core chlorophytes</taxon>
        <taxon>Chlorophyceae</taxon>
        <taxon>CS clade</taxon>
        <taxon>Sphaeropleales</taxon>
        <taxon>Scenedesmaceae</taxon>
        <taxon>Tetradesmus</taxon>
    </lineage>
</organism>
<keyword evidence="5" id="KW-0227">DNA damage</keyword>
<dbReference type="CDD" id="cd00167">
    <property type="entry name" value="SANT"/>
    <property type="match status" value="1"/>
</dbReference>
<dbReference type="GO" id="GO:0000974">
    <property type="term" value="C:Prp19 complex"/>
    <property type="evidence" value="ECO:0007669"/>
    <property type="project" value="InterPro"/>
</dbReference>
<accession>A0A383WH23</accession>
<keyword evidence="9" id="KW-0234">DNA repair</keyword>
<evidence type="ECO:0000256" key="1">
    <source>
        <dbReference type="ARBA" id="ARBA00010506"/>
    </source>
</evidence>
<keyword evidence="8" id="KW-0508">mRNA splicing</keyword>
<name>A0A383WH23_TETOB</name>
<dbReference type="Pfam" id="PF11831">
    <property type="entry name" value="Myb_Cef"/>
    <property type="match status" value="1"/>
</dbReference>
<dbReference type="GO" id="GO:0006355">
    <property type="term" value="P:regulation of DNA-templated transcription"/>
    <property type="evidence" value="ECO:0007669"/>
    <property type="project" value="UniProtKB-ARBA"/>
</dbReference>
<keyword evidence="3" id="KW-0747">Spliceosome</keyword>
<evidence type="ECO:0000259" key="14">
    <source>
        <dbReference type="PROSITE" id="PS50090"/>
    </source>
</evidence>
<evidence type="ECO:0000313" key="16">
    <source>
        <dbReference type="EMBL" id="SZX76720.1"/>
    </source>
</evidence>
<gene>
    <name evidence="16" type="ORF">BQ4739_LOCUS17092</name>
</gene>
<dbReference type="InterPro" id="IPR001005">
    <property type="entry name" value="SANT/Myb"/>
</dbReference>
<dbReference type="InterPro" id="IPR047242">
    <property type="entry name" value="CDC5L/Cef1"/>
</dbReference>
<dbReference type="AlphaFoldDB" id="A0A383WH23"/>
<dbReference type="SUPFAM" id="SSF46689">
    <property type="entry name" value="Homeodomain-like"/>
    <property type="match status" value="1"/>
</dbReference>
<dbReference type="FunFam" id="1.10.10.60:FF:000091">
    <property type="entry name" value="CDC5 cell division cycle 5-like"/>
    <property type="match status" value="1"/>
</dbReference>
<evidence type="ECO:0000256" key="7">
    <source>
        <dbReference type="ARBA" id="ARBA00023125"/>
    </source>
</evidence>
<comment type="similarity">
    <text evidence="1">Belongs to the CEF1 family.</text>
</comment>
<evidence type="ECO:0000256" key="12">
    <source>
        <dbReference type="SAM" id="Coils"/>
    </source>
</evidence>
<dbReference type="InterPro" id="IPR009057">
    <property type="entry name" value="Homeodomain-like_sf"/>
</dbReference>
<feature type="domain" description="Myb-like" evidence="14">
    <location>
        <begin position="2"/>
        <end position="53"/>
    </location>
</feature>
<feature type="domain" description="Myb-like" evidence="14">
    <location>
        <begin position="54"/>
        <end position="103"/>
    </location>
</feature>
<keyword evidence="17" id="KW-1185">Reference proteome</keyword>
<dbReference type="PROSITE" id="PS51294">
    <property type="entry name" value="HTH_MYB"/>
    <property type="match status" value="2"/>
</dbReference>
<dbReference type="FunFam" id="1.10.10.60:FF:000021">
    <property type="entry name" value="CDC5 cell division cycle 5-like"/>
    <property type="match status" value="1"/>
</dbReference>
<protein>
    <submittedName>
        <fullName evidence="16">Uncharacterized protein</fullName>
    </submittedName>
</protein>
<keyword evidence="6 12" id="KW-0175">Coiled coil</keyword>
<feature type="region of interest" description="Disordered" evidence="13">
    <location>
        <begin position="573"/>
        <end position="605"/>
    </location>
</feature>
<feature type="domain" description="HTH myb-type" evidence="15">
    <location>
        <begin position="58"/>
        <end position="107"/>
    </location>
</feature>
<evidence type="ECO:0000256" key="6">
    <source>
        <dbReference type="ARBA" id="ARBA00023054"/>
    </source>
</evidence>
<dbReference type="InterPro" id="IPR017930">
    <property type="entry name" value="Myb_dom"/>
</dbReference>
<feature type="compositionally biased region" description="Basic and acidic residues" evidence="13">
    <location>
        <begin position="573"/>
        <end position="584"/>
    </location>
</feature>
<dbReference type="SMART" id="SM00717">
    <property type="entry name" value="SANT"/>
    <property type="match status" value="2"/>
</dbReference>
<evidence type="ECO:0000256" key="3">
    <source>
        <dbReference type="ARBA" id="ARBA00022728"/>
    </source>
</evidence>
<evidence type="ECO:0000256" key="11">
    <source>
        <dbReference type="ARBA" id="ARBA00023306"/>
    </source>
</evidence>
<keyword evidence="7" id="KW-0238">DNA-binding</keyword>
<evidence type="ECO:0000256" key="5">
    <source>
        <dbReference type="ARBA" id="ARBA00022763"/>
    </source>
</evidence>
<reference evidence="16 17" key="1">
    <citation type="submission" date="2016-10" db="EMBL/GenBank/DDBJ databases">
        <authorList>
            <person name="Cai Z."/>
        </authorList>
    </citation>
    <scope>NUCLEOTIDE SEQUENCE [LARGE SCALE GENOMIC DNA]</scope>
</reference>
<dbReference type="InterPro" id="IPR021786">
    <property type="entry name" value="Cdc5p/Cef1_C"/>
</dbReference>
<dbReference type="GO" id="GO:0005681">
    <property type="term" value="C:spliceosomal complex"/>
    <property type="evidence" value="ECO:0007669"/>
    <property type="project" value="UniProtKB-KW"/>
</dbReference>
<dbReference type="InterPro" id="IPR047240">
    <property type="entry name" value="SANT_CDC5L_II"/>
</dbReference>